<dbReference type="EnsemblMetazoa" id="MESCA001633-RA">
    <property type="protein sequence ID" value="MESCA001633-PA"/>
    <property type="gene ID" value="MESCA001633"/>
</dbReference>
<organism evidence="1 2">
    <name type="scientific">Megaselia scalaris</name>
    <name type="common">Humpbacked fly</name>
    <name type="synonym">Phora scalaris</name>
    <dbReference type="NCBI Taxonomy" id="36166"/>
    <lineage>
        <taxon>Eukaryota</taxon>
        <taxon>Metazoa</taxon>
        <taxon>Ecdysozoa</taxon>
        <taxon>Arthropoda</taxon>
        <taxon>Hexapoda</taxon>
        <taxon>Insecta</taxon>
        <taxon>Pterygota</taxon>
        <taxon>Neoptera</taxon>
        <taxon>Endopterygota</taxon>
        <taxon>Diptera</taxon>
        <taxon>Brachycera</taxon>
        <taxon>Muscomorpha</taxon>
        <taxon>Platypezoidea</taxon>
        <taxon>Phoridae</taxon>
        <taxon>Megaseliini</taxon>
        <taxon>Megaselia</taxon>
    </lineage>
</organism>
<accession>T1GE75</accession>
<proteinExistence type="predicted"/>
<dbReference type="AlphaFoldDB" id="T1GE75"/>
<evidence type="ECO:0000313" key="1">
    <source>
        <dbReference type="EnsemblMetazoa" id="MESCA001633-PA"/>
    </source>
</evidence>
<dbReference type="EMBL" id="CAQQ02034406">
    <property type="status" value="NOT_ANNOTATED_CDS"/>
    <property type="molecule type" value="Genomic_DNA"/>
</dbReference>
<dbReference type="HOGENOM" id="CLU_2906694_0_0_1"/>
<reference evidence="1" key="2">
    <citation type="submission" date="2015-06" db="UniProtKB">
        <authorList>
            <consortium name="EnsemblMetazoa"/>
        </authorList>
    </citation>
    <scope>IDENTIFICATION</scope>
</reference>
<evidence type="ECO:0000313" key="2">
    <source>
        <dbReference type="Proteomes" id="UP000015102"/>
    </source>
</evidence>
<reference evidence="2" key="1">
    <citation type="submission" date="2013-02" db="EMBL/GenBank/DDBJ databases">
        <authorList>
            <person name="Hughes D."/>
        </authorList>
    </citation>
    <scope>NUCLEOTIDE SEQUENCE</scope>
    <source>
        <strain>Durham</strain>
        <strain evidence="2">NC isolate 2 -- Noor lab</strain>
    </source>
</reference>
<name>T1GE75_MEGSC</name>
<dbReference type="EMBL" id="CAQQ02034405">
    <property type="status" value="NOT_ANNOTATED_CDS"/>
    <property type="molecule type" value="Genomic_DNA"/>
</dbReference>
<dbReference type="Proteomes" id="UP000015102">
    <property type="component" value="Unassembled WGS sequence"/>
</dbReference>
<protein>
    <submittedName>
        <fullName evidence="1">Uncharacterized protein</fullName>
    </submittedName>
</protein>
<sequence length="62" mass="7126">MYDITNETGLRLISSPNPSSNMLLPKWLIQGRSAKISSIFEKRILRSPPKADLKNWYCIDDC</sequence>
<keyword evidence="2" id="KW-1185">Reference proteome</keyword>